<evidence type="ECO:0000256" key="3">
    <source>
        <dbReference type="ARBA" id="ARBA00022692"/>
    </source>
</evidence>
<dbReference type="EMBL" id="JAHCVI010000003">
    <property type="protein sequence ID" value="KAG7287345.1"/>
    <property type="molecule type" value="Genomic_DNA"/>
</dbReference>
<feature type="transmembrane region" description="Helical" evidence="7">
    <location>
        <begin position="365"/>
        <end position="387"/>
    </location>
</feature>
<dbReference type="Pfam" id="PF09362">
    <property type="entry name" value="DUF1996"/>
    <property type="match status" value="1"/>
</dbReference>
<keyword evidence="3 7" id="KW-0812">Transmembrane</keyword>
<evidence type="ECO:0000313" key="10">
    <source>
        <dbReference type="Proteomes" id="UP001197093"/>
    </source>
</evidence>
<dbReference type="Proteomes" id="UP001197093">
    <property type="component" value="Unassembled WGS sequence"/>
</dbReference>
<evidence type="ECO:0000256" key="1">
    <source>
        <dbReference type="ARBA" id="ARBA00004370"/>
    </source>
</evidence>
<evidence type="ECO:0000256" key="7">
    <source>
        <dbReference type="SAM" id="Phobius"/>
    </source>
</evidence>
<keyword evidence="10" id="KW-1185">Reference proteome</keyword>
<reference evidence="9" key="1">
    <citation type="submission" date="2023-02" db="EMBL/GenBank/DDBJ databases">
        <authorList>
            <person name="Palmer J.M."/>
        </authorList>
    </citation>
    <scope>NUCLEOTIDE SEQUENCE</scope>
    <source>
        <strain evidence="9">FW57</strain>
    </source>
</reference>
<feature type="region of interest" description="Disordered" evidence="6">
    <location>
        <begin position="273"/>
        <end position="315"/>
    </location>
</feature>
<protein>
    <recommendedName>
        <fullName evidence="8">DUF1996 domain-containing protein</fullName>
    </recommendedName>
</protein>
<evidence type="ECO:0000256" key="6">
    <source>
        <dbReference type="SAM" id="MobiDB-lite"/>
    </source>
</evidence>
<evidence type="ECO:0000313" key="9">
    <source>
        <dbReference type="EMBL" id="KAG7287345.1"/>
    </source>
</evidence>
<feature type="transmembrane region" description="Helical" evidence="7">
    <location>
        <begin position="341"/>
        <end position="359"/>
    </location>
</feature>
<comment type="subcellular location">
    <subcellularLocation>
        <location evidence="1">Membrane</location>
    </subcellularLocation>
</comment>
<dbReference type="PANTHER" id="PTHR43662">
    <property type="match status" value="1"/>
</dbReference>
<sequence>MDPADDRAELSTCTTCTFPDDFSNYWTAVMYFRARNGTYKRVKQLGGLFNEKARAGGITIYYFSHPKDPTNIVAFKRGFRMRNGDPSVRNATSASRYKGIDYTCLVRDDTRYTNRSATFPDHMCPEGVLTTIYFPPCWDGINLDSPDHCSHVAWPTEGDHDDGGPCPATHPVKIPQIVLEIRWDTREFNSADLWPEDGSQPFVWSFGDRTGYGNHGDYVFGWRGDSLDKAFSDSEGCAGVGNTLSATTEIPTPAPGQANPTLTAHQCIAHNTAAPTTTSNANPDTTTTPNTTPDPITPTETVPTSPLVKVTPTVDPVPITTTTTADCHTTTTTMGHRTRKGILYTTAFLFPPLAVYFRRGTHKDFGLNILLTILGWLPGVLHAMYLVSK</sequence>
<name>A0AAD4EUD2_9PEZI</name>
<dbReference type="Pfam" id="PF01679">
    <property type="entry name" value="Pmp3"/>
    <property type="match status" value="1"/>
</dbReference>
<keyword evidence="5 7" id="KW-0472">Membrane</keyword>
<comment type="similarity">
    <text evidence="2">Belongs to the UPF0057 (PMP3) family.</text>
</comment>
<dbReference type="PANTHER" id="PTHR43662:SF13">
    <property type="entry name" value="DUF1996 DOMAIN-CONTAINING PROTEIN"/>
    <property type="match status" value="1"/>
</dbReference>
<keyword evidence="4 7" id="KW-1133">Transmembrane helix</keyword>
<evidence type="ECO:0000256" key="5">
    <source>
        <dbReference type="ARBA" id="ARBA00023136"/>
    </source>
</evidence>
<dbReference type="GO" id="GO:0016020">
    <property type="term" value="C:membrane"/>
    <property type="evidence" value="ECO:0007669"/>
    <property type="project" value="UniProtKB-SubCell"/>
</dbReference>
<accession>A0AAD4EUD2</accession>
<evidence type="ECO:0000259" key="8">
    <source>
        <dbReference type="Pfam" id="PF09362"/>
    </source>
</evidence>
<dbReference type="InterPro" id="IPR000612">
    <property type="entry name" value="PMP3"/>
</dbReference>
<evidence type="ECO:0000256" key="4">
    <source>
        <dbReference type="ARBA" id="ARBA00022989"/>
    </source>
</evidence>
<dbReference type="AlphaFoldDB" id="A0AAD4EUD2"/>
<feature type="domain" description="DUF1996" evidence="8">
    <location>
        <begin position="7"/>
        <end position="222"/>
    </location>
</feature>
<comment type="caution">
    <text evidence="9">The sequence shown here is derived from an EMBL/GenBank/DDBJ whole genome shotgun (WGS) entry which is preliminary data.</text>
</comment>
<dbReference type="InterPro" id="IPR018535">
    <property type="entry name" value="DUF1996"/>
</dbReference>
<gene>
    <name evidence="9" type="ORF">NEMBOFW57_006855</name>
</gene>
<proteinExistence type="inferred from homology"/>
<organism evidence="9 10">
    <name type="scientific">Staphylotrichum longicolle</name>
    <dbReference type="NCBI Taxonomy" id="669026"/>
    <lineage>
        <taxon>Eukaryota</taxon>
        <taxon>Fungi</taxon>
        <taxon>Dikarya</taxon>
        <taxon>Ascomycota</taxon>
        <taxon>Pezizomycotina</taxon>
        <taxon>Sordariomycetes</taxon>
        <taxon>Sordariomycetidae</taxon>
        <taxon>Sordariales</taxon>
        <taxon>Chaetomiaceae</taxon>
        <taxon>Staphylotrichum</taxon>
    </lineage>
</organism>
<evidence type="ECO:0000256" key="2">
    <source>
        <dbReference type="ARBA" id="ARBA00009530"/>
    </source>
</evidence>